<proteinExistence type="predicted"/>
<dbReference type="RefSeq" id="WP_189224698.1">
    <property type="nucleotide sequence ID" value="NZ_BMRG01000007.1"/>
</dbReference>
<evidence type="ECO:0000259" key="1">
    <source>
        <dbReference type="PROSITE" id="PS51819"/>
    </source>
</evidence>
<evidence type="ECO:0000313" key="3">
    <source>
        <dbReference type="Proteomes" id="UP000639606"/>
    </source>
</evidence>
<keyword evidence="3" id="KW-1185">Reference proteome</keyword>
<evidence type="ECO:0000313" key="2">
    <source>
        <dbReference type="EMBL" id="GGP62652.1"/>
    </source>
</evidence>
<dbReference type="Pfam" id="PF13669">
    <property type="entry name" value="Glyoxalase_4"/>
    <property type="match status" value="1"/>
</dbReference>
<dbReference type="PROSITE" id="PS51819">
    <property type="entry name" value="VOC"/>
    <property type="match status" value="1"/>
</dbReference>
<dbReference type="InterPro" id="IPR037523">
    <property type="entry name" value="VOC_core"/>
</dbReference>
<dbReference type="Proteomes" id="UP000639606">
    <property type="component" value="Unassembled WGS sequence"/>
</dbReference>
<protein>
    <recommendedName>
        <fullName evidence="1">VOC domain-containing protein</fullName>
    </recommendedName>
</protein>
<organism evidence="2 3">
    <name type="scientific">Saccharothrix coeruleofusca</name>
    <dbReference type="NCBI Taxonomy" id="33919"/>
    <lineage>
        <taxon>Bacteria</taxon>
        <taxon>Bacillati</taxon>
        <taxon>Actinomycetota</taxon>
        <taxon>Actinomycetes</taxon>
        <taxon>Pseudonocardiales</taxon>
        <taxon>Pseudonocardiaceae</taxon>
        <taxon>Saccharothrix</taxon>
    </lineage>
</organism>
<dbReference type="InterPro" id="IPR051332">
    <property type="entry name" value="Fosfomycin_Res_Enzymes"/>
</dbReference>
<dbReference type="EMBL" id="BMRG01000007">
    <property type="protein sequence ID" value="GGP62652.1"/>
    <property type="molecule type" value="Genomic_DNA"/>
</dbReference>
<name>A0A918AQG4_9PSEU</name>
<dbReference type="SUPFAM" id="SSF54593">
    <property type="entry name" value="Glyoxalase/Bleomycin resistance protein/Dihydroxybiphenyl dioxygenase"/>
    <property type="match status" value="1"/>
</dbReference>
<dbReference type="AlphaFoldDB" id="A0A918AQG4"/>
<feature type="domain" description="VOC" evidence="1">
    <location>
        <begin position="5"/>
        <end position="128"/>
    </location>
</feature>
<dbReference type="PANTHER" id="PTHR36113:SF6">
    <property type="entry name" value="FOSFOMYCIN RESISTANCE PROTEIN FOSX"/>
    <property type="match status" value="1"/>
</dbReference>
<dbReference type="Gene3D" id="3.10.180.10">
    <property type="entry name" value="2,3-Dihydroxybiphenyl 1,2-Dioxygenase, domain 1"/>
    <property type="match status" value="1"/>
</dbReference>
<reference evidence="2" key="2">
    <citation type="submission" date="2020-09" db="EMBL/GenBank/DDBJ databases">
        <authorList>
            <person name="Sun Q."/>
            <person name="Ohkuma M."/>
        </authorList>
    </citation>
    <scope>NUCLEOTIDE SEQUENCE</scope>
    <source>
        <strain evidence="2">JCM 3313</strain>
    </source>
</reference>
<sequence length="140" mass="15700">MTHGQLHHVELWVPDLPRAEASIGWLLGRLGWTEFQRWRDGVSWRLGATYLVVEHSPALDAHHRRQTGLNHLAFHVGGRRRVDELVAAAPRHGWSLLFADRHPHAGGPEHYAGYLENADGFEVELVATPSGGPSSPDQEW</sequence>
<gene>
    <name evidence="2" type="ORF">GCM10010185_38890</name>
</gene>
<comment type="caution">
    <text evidence="2">The sequence shown here is derived from an EMBL/GenBank/DDBJ whole genome shotgun (WGS) entry which is preliminary data.</text>
</comment>
<accession>A0A918AQG4</accession>
<reference evidence="2" key="1">
    <citation type="journal article" date="2014" name="Int. J. Syst. Evol. Microbiol.">
        <title>Complete genome sequence of Corynebacterium casei LMG S-19264T (=DSM 44701T), isolated from a smear-ripened cheese.</title>
        <authorList>
            <consortium name="US DOE Joint Genome Institute (JGI-PGF)"/>
            <person name="Walter F."/>
            <person name="Albersmeier A."/>
            <person name="Kalinowski J."/>
            <person name="Ruckert C."/>
        </authorList>
    </citation>
    <scope>NUCLEOTIDE SEQUENCE</scope>
    <source>
        <strain evidence="2">JCM 3313</strain>
    </source>
</reference>
<dbReference type="PANTHER" id="PTHR36113">
    <property type="entry name" value="LYASE, PUTATIVE-RELATED-RELATED"/>
    <property type="match status" value="1"/>
</dbReference>
<dbReference type="InterPro" id="IPR029068">
    <property type="entry name" value="Glyas_Bleomycin-R_OHBP_Dase"/>
</dbReference>